<dbReference type="Proteomes" id="UP000335636">
    <property type="component" value="Unassembled WGS sequence"/>
</dbReference>
<protein>
    <recommendedName>
        <fullName evidence="5">Secreted protein</fullName>
    </recommendedName>
</protein>
<organism evidence="3 4">
    <name type="scientific">Marmota monax</name>
    <name type="common">Woodchuck</name>
    <dbReference type="NCBI Taxonomy" id="9995"/>
    <lineage>
        <taxon>Eukaryota</taxon>
        <taxon>Metazoa</taxon>
        <taxon>Chordata</taxon>
        <taxon>Craniata</taxon>
        <taxon>Vertebrata</taxon>
        <taxon>Euteleostomi</taxon>
        <taxon>Mammalia</taxon>
        <taxon>Eutheria</taxon>
        <taxon>Euarchontoglires</taxon>
        <taxon>Glires</taxon>
        <taxon>Rodentia</taxon>
        <taxon>Sciuromorpha</taxon>
        <taxon>Sciuridae</taxon>
        <taxon>Xerinae</taxon>
        <taxon>Marmotini</taxon>
        <taxon>Marmota</taxon>
    </lineage>
</organism>
<keyword evidence="1" id="KW-0732">Signal</keyword>
<accession>A0A5E4CY56</accession>
<proteinExistence type="predicted"/>
<reference evidence="2" key="2">
    <citation type="submission" date="2020-08" db="EMBL/GenBank/DDBJ databases">
        <authorList>
            <person name="Shumante A."/>
            <person name="Zimin A.V."/>
            <person name="Puiu D."/>
            <person name="Salzberg S.L."/>
        </authorList>
    </citation>
    <scope>NUCLEOTIDE SEQUENCE</scope>
    <source>
        <strain evidence="2">WC2-LM</strain>
        <tissue evidence="2">Liver</tissue>
    </source>
</reference>
<evidence type="ECO:0000313" key="3">
    <source>
        <dbReference type="EMBL" id="VTJ86737.1"/>
    </source>
</evidence>
<dbReference type="EMBL" id="CABDUW010002423">
    <property type="protein sequence ID" value="VTJ86737.1"/>
    <property type="molecule type" value="Genomic_DNA"/>
</dbReference>
<gene>
    <name evidence="2" type="ORF">GHT09_014038</name>
    <name evidence="3" type="ORF">MONAX_5E033211</name>
</gene>
<feature type="chain" id="PRO_5036367819" description="Secreted protein" evidence="1">
    <location>
        <begin position="17"/>
        <end position="66"/>
    </location>
</feature>
<feature type="signal peptide" evidence="1">
    <location>
        <begin position="1"/>
        <end position="16"/>
    </location>
</feature>
<dbReference type="AlphaFoldDB" id="A0A5E4CY56"/>
<reference evidence="3 4" key="1">
    <citation type="submission" date="2019-04" db="EMBL/GenBank/DDBJ databases">
        <authorList>
            <person name="Alioto T."/>
            <person name="Alioto T."/>
        </authorList>
    </citation>
    <scope>NUCLEOTIDE SEQUENCE [LARGE SCALE GENOMIC DNA]</scope>
</reference>
<keyword evidence="4" id="KW-1185">Reference proteome</keyword>
<evidence type="ECO:0000256" key="1">
    <source>
        <dbReference type="SAM" id="SignalP"/>
    </source>
</evidence>
<dbReference type="Proteomes" id="UP000662637">
    <property type="component" value="Unassembled WGS sequence"/>
</dbReference>
<evidence type="ECO:0000313" key="4">
    <source>
        <dbReference type="Proteomes" id="UP000335636"/>
    </source>
</evidence>
<sequence length="66" mass="7432">MALLAIHSWRWAAAAAAFEKRRYSAILIRSLGSVRRSDPRWLSHHRGASGNARIYQVRCRSLGIVG</sequence>
<dbReference type="EMBL" id="WJEC01003378">
    <property type="protein sequence ID" value="KAF7475161.1"/>
    <property type="molecule type" value="Genomic_DNA"/>
</dbReference>
<evidence type="ECO:0008006" key="5">
    <source>
        <dbReference type="Google" id="ProtNLM"/>
    </source>
</evidence>
<evidence type="ECO:0000313" key="2">
    <source>
        <dbReference type="EMBL" id="KAF7475161.1"/>
    </source>
</evidence>
<name>A0A5E4CY56_MARMO</name>